<name>A0ABW9RXU1_9BACT</name>
<dbReference type="RefSeq" id="WP_155175255.1">
    <property type="nucleotide sequence ID" value="NZ_BAAAFL010000012.1"/>
</dbReference>
<dbReference type="Proteomes" id="UP000798808">
    <property type="component" value="Unassembled WGS sequence"/>
</dbReference>
<gene>
    <name evidence="1" type="ORF">E1163_24220</name>
</gene>
<dbReference type="EMBL" id="SMLW01000653">
    <property type="protein sequence ID" value="MTI28084.1"/>
    <property type="molecule type" value="Genomic_DNA"/>
</dbReference>
<keyword evidence="2" id="KW-1185">Reference proteome</keyword>
<evidence type="ECO:0000313" key="2">
    <source>
        <dbReference type="Proteomes" id="UP000798808"/>
    </source>
</evidence>
<dbReference type="PROSITE" id="PS51257">
    <property type="entry name" value="PROKAR_LIPOPROTEIN"/>
    <property type="match status" value="1"/>
</dbReference>
<reference evidence="1 2" key="1">
    <citation type="submission" date="2019-02" db="EMBL/GenBank/DDBJ databases">
        <authorList>
            <person name="Goldberg S.R."/>
            <person name="Haltli B.A."/>
            <person name="Correa H."/>
            <person name="Russell K.G."/>
        </authorList>
    </citation>
    <scope>NUCLEOTIDE SEQUENCE [LARGE SCALE GENOMIC DNA]</scope>
    <source>
        <strain evidence="1 2">JCM 16186</strain>
    </source>
</reference>
<accession>A0ABW9RXU1</accession>
<proteinExistence type="predicted"/>
<protein>
    <recommendedName>
        <fullName evidence="3">YD repeat-containing protein</fullName>
    </recommendedName>
</protein>
<evidence type="ECO:0008006" key="3">
    <source>
        <dbReference type="Google" id="ProtNLM"/>
    </source>
</evidence>
<evidence type="ECO:0000313" key="1">
    <source>
        <dbReference type="EMBL" id="MTI28084.1"/>
    </source>
</evidence>
<comment type="caution">
    <text evidence="1">The sequence shown here is derived from an EMBL/GenBank/DDBJ whole genome shotgun (WGS) entry which is preliminary data.</text>
</comment>
<sequence>MKDLLLITFISLLFACQSQPFDHPASTLDDFNTEQIFSNNLKSIKQYSRVPSTNPDSLIEPIGLMLRQEFSFNRAGKLIDTRCISCGVQFHAEPHHVDLIKQIEYENGLINGYTEFGFDTTLFEVKYFDRVSLTRGFKDQEQGFTSIEHYDSIGRLTEQLKFEFFSSYAYEQSVQQVFFRKVAYEYDPETTYKQSFKQTGQVNMVTLTPEQFALLKTDNIEKIEELTNLYELESIGTEVIKYSKSGNVILRRMHNTTYPDETLYEYDEEGLLKMKNNKYNGHEFVSEYRYEKW</sequence>
<organism evidence="1 2">
    <name type="scientific">Fulvivirga kasyanovii</name>
    <dbReference type="NCBI Taxonomy" id="396812"/>
    <lineage>
        <taxon>Bacteria</taxon>
        <taxon>Pseudomonadati</taxon>
        <taxon>Bacteroidota</taxon>
        <taxon>Cytophagia</taxon>
        <taxon>Cytophagales</taxon>
        <taxon>Fulvivirgaceae</taxon>
        <taxon>Fulvivirga</taxon>
    </lineage>
</organism>